<evidence type="ECO:0000313" key="3">
    <source>
        <dbReference type="Proteomes" id="UP000218934"/>
    </source>
</evidence>
<dbReference type="EMBL" id="NWUF01000001">
    <property type="protein sequence ID" value="PCE44193.1"/>
    <property type="molecule type" value="Genomic_DNA"/>
</dbReference>
<dbReference type="SMART" id="SM00138">
    <property type="entry name" value="MeTrc"/>
    <property type="match status" value="1"/>
</dbReference>
<dbReference type="Pfam" id="PF01739">
    <property type="entry name" value="CheR"/>
    <property type="match status" value="1"/>
</dbReference>
<dbReference type="InterPro" id="IPR050903">
    <property type="entry name" value="Bact_Chemotaxis_MeTrfase"/>
</dbReference>
<dbReference type="KEGG" id="rdi:CMV14_11335"/>
<dbReference type="PROSITE" id="PS50123">
    <property type="entry name" value="CHER"/>
    <property type="match status" value="1"/>
</dbReference>
<dbReference type="PRINTS" id="PR00996">
    <property type="entry name" value="CHERMTFRASE"/>
</dbReference>
<protein>
    <submittedName>
        <fullName evidence="2">Chemotaxis protein CheR</fullName>
    </submittedName>
</protein>
<dbReference type="OrthoDB" id="9816309at2"/>
<dbReference type="InterPro" id="IPR000780">
    <property type="entry name" value="CheR_MeTrfase"/>
</dbReference>
<reference evidence="2 3" key="1">
    <citation type="submission" date="2017-09" db="EMBL/GenBank/DDBJ databases">
        <title>The Catabolism of 3,6-Dichlorosalicylic acid is Initiated by the Cytochrome P450 Monooxygenase DsmABC in Rhizorhabdus dicambivorans Ndbn-20.</title>
        <authorList>
            <person name="Na L."/>
        </authorList>
    </citation>
    <scope>NUCLEOTIDE SEQUENCE [LARGE SCALE GENOMIC DNA]</scope>
    <source>
        <strain evidence="2 3">Ndbn-20m</strain>
    </source>
</reference>
<keyword evidence="3" id="KW-1185">Reference proteome</keyword>
<dbReference type="PANTHER" id="PTHR24422:SF21">
    <property type="entry name" value="CHEMOTAXIS PROTEIN METHYLTRANSFERASE 1"/>
    <property type="match status" value="1"/>
</dbReference>
<dbReference type="Gene3D" id="3.40.50.150">
    <property type="entry name" value="Vaccinia Virus protein VP39"/>
    <property type="match status" value="1"/>
</dbReference>
<dbReference type="AlphaFoldDB" id="A0A2A4G349"/>
<name>A0A2A4G349_9SPHN</name>
<dbReference type="Proteomes" id="UP000218934">
    <property type="component" value="Unassembled WGS sequence"/>
</dbReference>
<proteinExistence type="predicted"/>
<dbReference type="GO" id="GO:0008757">
    <property type="term" value="F:S-adenosylmethionine-dependent methyltransferase activity"/>
    <property type="evidence" value="ECO:0007669"/>
    <property type="project" value="InterPro"/>
</dbReference>
<accession>A0A2A4G349</accession>
<feature type="domain" description="CheR-type methyltransferase" evidence="1">
    <location>
        <begin position="1"/>
        <end position="251"/>
    </location>
</feature>
<sequence>MEVSPRAAMVIARLFEQATGQTLSQDRFWRIGTTLTPFCKARGIDSFDQLAMTLERGANPELSLDTIDALLNNETSFYRDPGVFGLIGDELLPRIAANRQREKRIRIWSAACSTGQEAYSLAMMFAEQGERWAGWKIEIIGSDISRSAVAQARGGLYTQFEVQRGLPIRQLLAWFDHVVDSGWRAKPQIAAMVSFTRHNLLGPPPAGGRFDLILCRNALLYFSPERRHQMLEGLALAIAPDGALLLGAGETARDCSSRFASDPDMPMVYRPAAYGSLTNAA</sequence>
<dbReference type="RefSeq" id="WP_066958999.1">
    <property type="nucleotide sequence ID" value="NZ_CP023449.1"/>
</dbReference>
<dbReference type="SUPFAM" id="SSF53335">
    <property type="entry name" value="S-adenosyl-L-methionine-dependent methyltransferases"/>
    <property type="match status" value="1"/>
</dbReference>
<evidence type="ECO:0000313" key="2">
    <source>
        <dbReference type="EMBL" id="PCE44193.1"/>
    </source>
</evidence>
<dbReference type="InterPro" id="IPR029063">
    <property type="entry name" value="SAM-dependent_MTases_sf"/>
</dbReference>
<dbReference type="InterPro" id="IPR022642">
    <property type="entry name" value="CheR_C"/>
</dbReference>
<dbReference type="PANTHER" id="PTHR24422">
    <property type="entry name" value="CHEMOTAXIS PROTEIN METHYLTRANSFERASE"/>
    <property type="match status" value="1"/>
</dbReference>
<organism evidence="2 3">
    <name type="scientific">Rhizorhabdus dicambivorans</name>
    <dbReference type="NCBI Taxonomy" id="1850238"/>
    <lineage>
        <taxon>Bacteria</taxon>
        <taxon>Pseudomonadati</taxon>
        <taxon>Pseudomonadota</taxon>
        <taxon>Alphaproteobacteria</taxon>
        <taxon>Sphingomonadales</taxon>
        <taxon>Sphingomonadaceae</taxon>
        <taxon>Rhizorhabdus</taxon>
    </lineage>
</organism>
<gene>
    <name evidence="2" type="ORF">COO09_00720</name>
</gene>
<evidence type="ECO:0000259" key="1">
    <source>
        <dbReference type="PROSITE" id="PS50123"/>
    </source>
</evidence>
<comment type="caution">
    <text evidence="2">The sequence shown here is derived from an EMBL/GenBank/DDBJ whole genome shotgun (WGS) entry which is preliminary data.</text>
</comment>